<dbReference type="GO" id="GO:0051539">
    <property type="term" value="F:4 iron, 4 sulfur cluster binding"/>
    <property type="evidence" value="ECO:0007669"/>
    <property type="project" value="TreeGrafter"/>
</dbReference>
<comment type="caution">
    <text evidence="4">The sequence shown here is derived from an EMBL/GenBank/DDBJ whole genome shotgun (WGS) entry which is preliminary data.</text>
</comment>
<dbReference type="PANTHER" id="PTHR30149">
    <property type="entry name" value="HYDROGENASE PROTEIN ASSEMBLY PROTEIN HYPD"/>
    <property type="match status" value="1"/>
</dbReference>
<evidence type="ECO:0000256" key="3">
    <source>
        <dbReference type="ARBA" id="ARBA00023004"/>
    </source>
</evidence>
<dbReference type="GO" id="GO:0051604">
    <property type="term" value="P:protein maturation"/>
    <property type="evidence" value="ECO:0007669"/>
    <property type="project" value="TreeGrafter"/>
</dbReference>
<dbReference type="STRING" id="926561.GCA_000379025_01419"/>
<organism evidence="4 5">
    <name type="scientific">Orenia marismortui</name>
    <dbReference type="NCBI Taxonomy" id="46469"/>
    <lineage>
        <taxon>Bacteria</taxon>
        <taxon>Bacillati</taxon>
        <taxon>Bacillota</taxon>
        <taxon>Clostridia</taxon>
        <taxon>Halanaerobiales</taxon>
        <taxon>Halobacteroidaceae</taxon>
        <taxon>Orenia</taxon>
    </lineage>
</organism>
<dbReference type="GO" id="GO:0070025">
    <property type="term" value="F:carbon monoxide binding"/>
    <property type="evidence" value="ECO:0007669"/>
    <property type="project" value="TreeGrafter"/>
</dbReference>
<dbReference type="EMBL" id="SOEG01000007">
    <property type="protein sequence ID" value="TDX52395.1"/>
    <property type="molecule type" value="Genomic_DNA"/>
</dbReference>
<keyword evidence="3" id="KW-0408">Iron</keyword>
<comment type="similarity">
    <text evidence="1">Belongs to the HypD family.</text>
</comment>
<dbReference type="PIRSF" id="PIRSF005622">
    <property type="entry name" value="Hydrgn_mat_hypD"/>
    <property type="match status" value="1"/>
</dbReference>
<dbReference type="AlphaFoldDB" id="A0A4R8GZU0"/>
<dbReference type="Proteomes" id="UP000295832">
    <property type="component" value="Unassembled WGS sequence"/>
</dbReference>
<evidence type="ECO:0000313" key="5">
    <source>
        <dbReference type="Proteomes" id="UP000295832"/>
    </source>
</evidence>
<protein>
    <submittedName>
        <fullName evidence="4">Hydrogenase expression/formation protein HypD</fullName>
    </submittedName>
</protein>
<reference evidence="4 5" key="1">
    <citation type="submission" date="2019-03" db="EMBL/GenBank/DDBJ databases">
        <title>Subsurface microbial communities from deep shales in Ohio and West Virginia, USA.</title>
        <authorList>
            <person name="Wrighton K."/>
        </authorList>
    </citation>
    <scope>NUCLEOTIDE SEQUENCE [LARGE SCALE GENOMIC DNA]</scope>
    <source>
        <strain evidence="4 5">MSL 6dP</strain>
    </source>
</reference>
<dbReference type="InterPro" id="IPR042244">
    <property type="entry name" value="HypD_2_sf"/>
</dbReference>
<dbReference type="NCBIfam" id="TIGR00075">
    <property type="entry name" value="hypD"/>
    <property type="match status" value="1"/>
</dbReference>
<dbReference type="PANTHER" id="PTHR30149:SF0">
    <property type="entry name" value="HYDROGENASE MATURATION FACTOR HYPD"/>
    <property type="match status" value="1"/>
</dbReference>
<evidence type="ECO:0000313" key="4">
    <source>
        <dbReference type="EMBL" id="TDX52395.1"/>
    </source>
</evidence>
<name>A0A4R8GZU0_9FIRM</name>
<evidence type="ECO:0000256" key="2">
    <source>
        <dbReference type="ARBA" id="ARBA00022723"/>
    </source>
</evidence>
<dbReference type="InterPro" id="IPR002780">
    <property type="entry name" value="Hyd_form_HypD"/>
</dbReference>
<dbReference type="Gene3D" id="6.10.20.100">
    <property type="match status" value="1"/>
</dbReference>
<gene>
    <name evidence="4" type="ORF">C7959_107104</name>
</gene>
<accession>A0A4R8GZU0</accession>
<dbReference type="Gene3D" id="3.40.50.11750">
    <property type="entry name" value="HypD, alpha/beta domain 1"/>
    <property type="match status" value="2"/>
</dbReference>
<dbReference type="InterPro" id="IPR042243">
    <property type="entry name" value="HypD_1"/>
</dbReference>
<keyword evidence="2" id="KW-0479">Metal-binding</keyword>
<sequence>MVKKIMDYYNKFRGMDLLKEMLNQIRNFDKEVKIMEVCGTHTRAIFAGGIPKLLSDHITLISGPGCPICVTTQIYIDKAIELAKKSNVIITSFADFIKVPGNNSSLQQIKALGGDVRVVHSPISALKIAQKNYDKEVIFLAIGFETTAPIIALSLKEADRLKLDNYSILLSLKTMPAIIEKLILDLESEIDGFICPGHVSTIIGSQAFNFIADNYNLAAVIAGFERGDIIMALARILKMVKEGITTVDNLYSRVVKAKGNLKAIAIMNDFFEVKDSTWRGLGLVRNSGLGLKEKYQNFNAENKFKFKEVPQEKKFFCSCGDVLTGKKRPPDCQLFAKDCTPLNPQGPCMVSEEGSCNIYYEYRR</sequence>
<evidence type="ECO:0000256" key="1">
    <source>
        <dbReference type="ARBA" id="ARBA00007888"/>
    </source>
</evidence>
<dbReference type="GO" id="GO:0005506">
    <property type="term" value="F:iron ion binding"/>
    <property type="evidence" value="ECO:0007669"/>
    <property type="project" value="TreeGrafter"/>
</dbReference>
<keyword evidence="5" id="KW-1185">Reference proteome</keyword>
<dbReference type="Pfam" id="PF01924">
    <property type="entry name" value="HypD"/>
    <property type="match status" value="1"/>
</dbReference>
<proteinExistence type="inferred from homology"/>